<reference evidence="1" key="1">
    <citation type="submission" date="2020-08" db="EMBL/GenBank/DDBJ databases">
        <title>Genome public.</title>
        <authorList>
            <person name="Liu C."/>
            <person name="Sun Q."/>
        </authorList>
    </citation>
    <scope>NUCLEOTIDE SEQUENCE</scope>
    <source>
        <strain evidence="1">NSJ-12</strain>
    </source>
</reference>
<dbReference type="AlphaFoldDB" id="A0A926IGB1"/>
<sequence>MLNEVKFEGHIEEVRLKNEKVLKFTVVNQQRGKLRKITATVFNGMTTGSIYNSVEELIGRLVVVEGELFESNYLDKRTNQWVNTYCVQVSGLVAR</sequence>
<evidence type="ECO:0000313" key="1">
    <source>
        <dbReference type="EMBL" id="MBC8581753.1"/>
    </source>
</evidence>
<comment type="caution">
    <text evidence="1">The sequence shown here is derived from an EMBL/GenBank/DDBJ whole genome shotgun (WGS) entry which is preliminary data.</text>
</comment>
<gene>
    <name evidence="1" type="ORF">H8718_19995</name>
</gene>
<organism evidence="1 2">
    <name type="scientific">Zhenhengia yiwuensis</name>
    <dbReference type="NCBI Taxonomy" id="2763666"/>
    <lineage>
        <taxon>Bacteria</taxon>
        <taxon>Bacillati</taxon>
        <taxon>Bacillota</taxon>
        <taxon>Clostridia</taxon>
        <taxon>Lachnospirales</taxon>
        <taxon>Lachnospiraceae</taxon>
        <taxon>Zhenhengia</taxon>
    </lineage>
</organism>
<dbReference type="EMBL" id="JACRSY010000093">
    <property type="protein sequence ID" value="MBC8581753.1"/>
    <property type="molecule type" value="Genomic_DNA"/>
</dbReference>
<dbReference type="Proteomes" id="UP000655830">
    <property type="component" value="Unassembled WGS sequence"/>
</dbReference>
<proteinExistence type="predicted"/>
<accession>A0A926IGB1</accession>
<evidence type="ECO:0000313" key="2">
    <source>
        <dbReference type="Proteomes" id="UP000655830"/>
    </source>
</evidence>
<keyword evidence="2" id="KW-1185">Reference proteome</keyword>
<protein>
    <submittedName>
        <fullName evidence="1">Uncharacterized protein</fullName>
    </submittedName>
</protein>
<name>A0A926IGB1_9FIRM</name>
<dbReference type="RefSeq" id="WP_249334824.1">
    <property type="nucleotide sequence ID" value="NZ_JACRSY010000093.1"/>
</dbReference>